<dbReference type="Pfam" id="PF00229">
    <property type="entry name" value="TNF"/>
    <property type="match status" value="1"/>
</dbReference>
<organism evidence="5 6">
    <name type="scientific">Clupea harengus</name>
    <name type="common">Atlantic herring</name>
    <dbReference type="NCBI Taxonomy" id="7950"/>
    <lineage>
        <taxon>Eukaryota</taxon>
        <taxon>Metazoa</taxon>
        <taxon>Chordata</taxon>
        <taxon>Craniata</taxon>
        <taxon>Vertebrata</taxon>
        <taxon>Euteleostomi</taxon>
        <taxon>Actinopterygii</taxon>
        <taxon>Neopterygii</taxon>
        <taxon>Teleostei</taxon>
        <taxon>Clupei</taxon>
        <taxon>Clupeiformes</taxon>
        <taxon>Clupeoidei</taxon>
        <taxon>Clupeidae</taxon>
        <taxon>Clupea</taxon>
    </lineage>
</organism>
<dbReference type="Gene3D" id="2.60.120.40">
    <property type="match status" value="1"/>
</dbReference>
<evidence type="ECO:0000256" key="1">
    <source>
        <dbReference type="ARBA" id="ARBA00008670"/>
    </source>
</evidence>
<dbReference type="InterPro" id="IPR006052">
    <property type="entry name" value="TNF_dom"/>
</dbReference>
<protein>
    <submittedName>
        <fullName evidence="6">Uncharacterized protein LOC116222848</fullName>
    </submittedName>
</protein>
<feature type="domain" description="THD" evidence="4">
    <location>
        <begin position="122"/>
        <end position="228"/>
    </location>
</feature>
<feature type="region of interest" description="Disordered" evidence="2">
    <location>
        <begin position="84"/>
        <end position="114"/>
    </location>
</feature>
<dbReference type="GeneID" id="116222848"/>
<keyword evidence="3" id="KW-0812">Transmembrane</keyword>
<sequence>MQSALSTDALSSGSVTNLRQEEIVIALLSHCRSMKRQETRFRLATGFMLLVGFVVICFLPHLKRMSTSDEAGMGAQGVSLAQAQHDPRPKQEPGFRLIPIRPHPNNTTPMQWRNPTNRQTVKSLRIPTDGLYFVSLRMSYRIPDQFCEQEGAFEYLSTVVMKSKKTYPKDQKVVSSLDTMTCTYPNHKSVYTGRFIPLTANDELKVMVYTKYELIDWYRDGVSFDVFLF</sequence>
<feature type="transmembrane region" description="Helical" evidence="3">
    <location>
        <begin position="41"/>
        <end position="62"/>
    </location>
</feature>
<dbReference type="OrthoDB" id="9936525at2759"/>
<dbReference type="InterPro" id="IPR008983">
    <property type="entry name" value="Tumour_necrosis_fac-like_dom"/>
</dbReference>
<dbReference type="SUPFAM" id="SSF49842">
    <property type="entry name" value="TNF-like"/>
    <property type="match status" value="1"/>
</dbReference>
<name>A0A6P8GAR7_CLUHA</name>
<keyword evidence="5" id="KW-1185">Reference proteome</keyword>
<dbReference type="RefSeq" id="XP_031433691.1">
    <property type="nucleotide sequence ID" value="XM_031577831.2"/>
</dbReference>
<dbReference type="GO" id="GO:0006955">
    <property type="term" value="P:immune response"/>
    <property type="evidence" value="ECO:0007669"/>
    <property type="project" value="InterPro"/>
</dbReference>
<keyword evidence="3" id="KW-0472">Membrane</keyword>
<evidence type="ECO:0000259" key="4">
    <source>
        <dbReference type="Pfam" id="PF00229"/>
    </source>
</evidence>
<feature type="compositionally biased region" description="Polar residues" evidence="2">
    <location>
        <begin position="104"/>
        <end position="114"/>
    </location>
</feature>
<accession>A0A6P8GAR7</accession>
<evidence type="ECO:0000256" key="2">
    <source>
        <dbReference type="SAM" id="MobiDB-lite"/>
    </source>
</evidence>
<gene>
    <name evidence="6" type="primary">LOC116222848</name>
</gene>
<dbReference type="AlphaFoldDB" id="A0A6P8GAR7"/>
<keyword evidence="3" id="KW-1133">Transmembrane helix</keyword>
<evidence type="ECO:0000313" key="6">
    <source>
        <dbReference type="RefSeq" id="XP_031433691.1"/>
    </source>
</evidence>
<reference evidence="6" key="1">
    <citation type="submission" date="2025-08" db="UniProtKB">
        <authorList>
            <consortium name="RefSeq"/>
        </authorList>
    </citation>
    <scope>IDENTIFICATION</scope>
</reference>
<dbReference type="KEGG" id="char:116222848"/>
<evidence type="ECO:0000256" key="3">
    <source>
        <dbReference type="SAM" id="Phobius"/>
    </source>
</evidence>
<dbReference type="GO" id="GO:0005164">
    <property type="term" value="F:tumor necrosis factor receptor binding"/>
    <property type="evidence" value="ECO:0007669"/>
    <property type="project" value="InterPro"/>
</dbReference>
<dbReference type="Proteomes" id="UP000515152">
    <property type="component" value="Chromosome 12"/>
</dbReference>
<dbReference type="GO" id="GO:0016020">
    <property type="term" value="C:membrane"/>
    <property type="evidence" value="ECO:0007669"/>
    <property type="project" value="InterPro"/>
</dbReference>
<comment type="similarity">
    <text evidence="1">Belongs to the tumor necrosis factor family.</text>
</comment>
<proteinExistence type="inferred from homology"/>
<evidence type="ECO:0000313" key="5">
    <source>
        <dbReference type="Proteomes" id="UP000515152"/>
    </source>
</evidence>